<organism evidence="1 2">
    <name type="scientific">Herbaspirillum seropedicae (strain SmR1)</name>
    <dbReference type="NCBI Taxonomy" id="757424"/>
    <lineage>
        <taxon>Bacteria</taxon>
        <taxon>Pseudomonadati</taxon>
        <taxon>Pseudomonadota</taxon>
        <taxon>Betaproteobacteria</taxon>
        <taxon>Burkholderiales</taxon>
        <taxon>Oxalobacteraceae</taxon>
        <taxon>Herbaspirillum</taxon>
    </lineage>
</organism>
<dbReference type="HOGENOM" id="CLU_1568612_0_0_4"/>
<dbReference type="EMBL" id="CP002039">
    <property type="protein sequence ID" value="ADJ62307.1"/>
    <property type="molecule type" value="Genomic_DNA"/>
</dbReference>
<evidence type="ECO:0000313" key="2">
    <source>
        <dbReference type="Proteomes" id="UP000000329"/>
    </source>
</evidence>
<evidence type="ECO:0000313" key="1">
    <source>
        <dbReference type="EMBL" id="ADJ62307.1"/>
    </source>
</evidence>
<dbReference type="KEGG" id="hse:Hsero_0788"/>
<accession>D8IZI7</accession>
<name>D8IZI7_HERSS</name>
<keyword evidence="2" id="KW-1185">Reference proteome</keyword>
<gene>
    <name evidence="1" type="ordered locus">Hsero_0788</name>
</gene>
<reference evidence="1 2" key="1">
    <citation type="submission" date="2010-04" db="EMBL/GenBank/DDBJ databases">
        <title>The genome of Herbaspirillum seropedicae SmR1, an endophytic, nitrogen-fixing, plant-growth promoting beta-Proteobacteria.</title>
        <authorList>
            <person name="Pedrosa F.O."/>
            <person name="Monteiro R.A."/>
            <person name="Wassem R."/>
            <person name="Cruz L.M."/>
            <person name="Ayub R.A."/>
            <person name="Colauto N.B."/>
            <person name="Fernandez M.A."/>
            <person name="Fungaro M.H.P."/>
            <person name="Grisard E.C."/>
            <person name="Hungria M."/>
            <person name="Madeira H.M.F."/>
            <person name="Nodari R.O."/>
            <person name="Osaku C.A."/>
            <person name="Petzl-Erler M.L."/>
            <person name="Terenzi H."/>
            <person name="Vieira L.G.E."/>
            <person name="Almeida M.I.M."/>
            <person name="Alves L.R."/>
            <person name="Arantes O.M.N."/>
            <person name="Balsanelli E."/>
            <person name="Barcellos F.G."/>
            <person name="Baura V.A."/>
            <person name="Binde D.R."/>
            <person name="Campo R.J."/>
            <person name="Chubatsu L.S."/>
            <person name="Chueire L.M.O."/>
            <person name="Ciferri R.R."/>
            <person name="Correa L.C."/>
            <person name="da Conceicao Silva J.L."/>
            <person name="Dabul A.N.G."/>
            <person name="Dambros B.P."/>
            <person name="Faoro H."/>
            <person name="Favetti A."/>
            <person name="Friedermann G."/>
            <person name="Furlaneto M.C."/>
            <person name="Gasques L.S."/>
            <person name="Gimenes C.C.T."/>
            <person name="Gioppo N.M.R."/>
            <person name="Glienke-Blanco C."/>
            <person name="Godoy L.P."/>
            <person name="Guerra M.P."/>
            <person name="Karp S."/>
            <person name="Kava-Cordeiro V."/>
            <person name="Margarido V.P."/>
            <person name="Mathioni S.M."/>
            <person name="Menck-Soares M.A."/>
            <person name="Murace N.K."/>
            <person name="Nicolas M.F."/>
            <person name="Oliveira C.E.C."/>
            <person name="Pagnan N.A.B."/>
            <person name="Pamphile J.A."/>
            <person name="Patussi E.V."/>
            <person name="Pereira L.F.P."/>
            <person name="Pereira-Ferrari L."/>
            <person name="Pinto F.G.S."/>
            <person name="Precoma C."/>
            <person name="Prioli A.J."/>
            <person name="Prioli S.M.A.P."/>
            <person name="Raittz R.T."/>
            <person name="Ramos H.J.O."/>
            <person name="Ribeiro E.M.S.F."/>
            <person name="Rigo L.U."/>
            <person name="Rocha C.L.M.S.C."/>
            <person name="Rocha S.N."/>
            <person name="Santos K."/>
            <person name="Satori D."/>
            <person name="Silva A.G."/>
            <person name="Simao R.C.G."/>
            <person name="Soares M.A.M."/>
            <person name="Souza E.M."/>
            <person name="Steffens M.B.R."/>
            <person name="Steindel M."/>
            <person name="Tadra-Sfeir M.Z."/>
            <person name="Takahashi E.K."/>
            <person name="Torres R.A."/>
            <person name="Valle J.S."/>
            <person name="Vernal J.I."/>
            <person name="Vilas-Boas L.A."/>
            <person name="Watanabe M.A.E."/>
            <person name="Weiss V.A."/>
            <person name="Yates M.A."/>
            <person name="Souza E.M."/>
        </authorList>
    </citation>
    <scope>NUCLEOTIDE SEQUENCE [LARGE SCALE GENOMIC DNA]</scope>
    <source>
        <strain evidence="1 2">SmR1</strain>
    </source>
</reference>
<sequence>MVRRIPGIRRQAETIVVKPEHEMMSLSAKQLRSPDAAAPSTQPMTHDQAMEIIERASKDKYLARDLDLMRDKCYAFVSDMMDEVTKALAEKEKHTPALLKSRPEQAVTAISLRATAQKREETARKRRELAEAMVLGALLNMDNPDWDPRNPATHRSSDNFFIALLKSAFR</sequence>
<dbReference type="STRING" id="757424.Hsero_0788"/>
<protein>
    <submittedName>
        <fullName evidence="1">Uncharacterized protein</fullName>
    </submittedName>
</protein>
<proteinExistence type="predicted"/>
<dbReference type="Proteomes" id="UP000000329">
    <property type="component" value="Chromosome"/>
</dbReference>
<dbReference type="AlphaFoldDB" id="D8IZI7"/>